<evidence type="ECO:0000313" key="2">
    <source>
        <dbReference type="Proteomes" id="UP000003688"/>
    </source>
</evidence>
<proteinExistence type="predicted"/>
<accession>B9XQ97</accession>
<sequence>MWIACGLLVNNFPYALIQISAKVPEMKAFMRVLVQNTNTKLYFGREILWTIDPDQAFNFERTLRALDFMQRSKIKNVQIVMKFDDDQFDIHLSPAKAHRPAVHSSS</sequence>
<dbReference type="AlphaFoldDB" id="B9XQ97"/>
<dbReference type="EMBL" id="ABOX02000052">
    <property type="protein sequence ID" value="EEF58015.1"/>
    <property type="molecule type" value="Genomic_DNA"/>
</dbReference>
<name>B9XQ97_PEDPL</name>
<organism evidence="1 2">
    <name type="scientific">Pedosphaera parvula (strain Ellin514)</name>
    <dbReference type="NCBI Taxonomy" id="320771"/>
    <lineage>
        <taxon>Bacteria</taxon>
        <taxon>Pseudomonadati</taxon>
        <taxon>Verrucomicrobiota</taxon>
        <taxon>Pedosphaerae</taxon>
        <taxon>Pedosphaerales</taxon>
        <taxon>Pedosphaeraceae</taxon>
        <taxon>Pedosphaera</taxon>
    </lineage>
</organism>
<comment type="caution">
    <text evidence="1">The sequence shown here is derived from an EMBL/GenBank/DDBJ whole genome shotgun (WGS) entry which is preliminary data.</text>
</comment>
<gene>
    <name evidence="1" type="ORF">Cflav_PD0980</name>
</gene>
<keyword evidence="2" id="KW-1185">Reference proteome</keyword>
<evidence type="ECO:0000313" key="1">
    <source>
        <dbReference type="EMBL" id="EEF58015.1"/>
    </source>
</evidence>
<reference evidence="1 2" key="1">
    <citation type="journal article" date="2011" name="J. Bacteriol.">
        <title>Genome sequence of 'Pedosphaera parvula' Ellin514, an aerobic Verrucomicrobial isolate from pasture soil.</title>
        <authorList>
            <person name="Kant R."/>
            <person name="van Passel M.W."/>
            <person name="Sangwan P."/>
            <person name="Palva A."/>
            <person name="Lucas S."/>
            <person name="Copeland A."/>
            <person name="Lapidus A."/>
            <person name="Glavina Del Rio T."/>
            <person name="Dalin E."/>
            <person name="Tice H."/>
            <person name="Bruce D."/>
            <person name="Goodwin L."/>
            <person name="Pitluck S."/>
            <person name="Chertkov O."/>
            <person name="Larimer F.W."/>
            <person name="Land M.L."/>
            <person name="Hauser L."/>
            <person name="Brettin T.S."/>
            <person name="Detter J.C."/>
            <person name="Han S."/>
            <person name="de Vos W.M."/>
            <person name="Janssen P.H."/>
            <person name="Smidt H."/>
        </authorList>
    </citation>
    <scope>NUCLEOTIDE SEQUENCE [LARGE SCALE GENOMIC DNA]</scope>
    <source>
        <strain evidence="1 2">Ellin514</strain>
    </source>
</reference>
<protein>
    <submittedName>
        <fullName evidence="1">Uncharacterized protein</fullName>
    </submittedName>
</protein>
<dbReference type="Proteomes" id="UP000003688">
    <property type="component" value="Unassembled WGS sequence"/>
</dbReference>